<dbReference type="InterPro" id="IPR036097">
    <property type="entry name" value="HisK_dim/P_sf"/>
</dbReference>
<dbReference type="Pfam" id="PF00072">
    <property type="entry name" value="Response_reg"/>
    <property type="match status" value="1"/>
</dbReference>
<dbReference type="InterPro" id="IPR013656">
    <property type="entry name" value="PAS_4"/>
</dbReference>
<dbReference type="CDD" id="cd00082">
    <property type="entry name" value="HisKA"/>
    <property type="match status" value="1"/>
</dbReference>
<dbReference type="SUPFAM" id="SSF47384">
    <property type="entry name" value="Homodimeric domain of signal transducing histidine kinase"/>
    <property type="match status" value="1"/>
</dbReference>
<dbReference type="CDD" id="cd00156">
    <property type="entry name" value="REC"/>
    <property type="match status" value="1"/>
</dbReference>
<reference evidence="15 16" key="1">
    <citation type="submission" date="2022-08" db="EMBL/GenBank/DDBJ databases">
        <title>Bacterial and archaeal communities from various locations to study Microbial Dark Matter (Phase II).</title>
        <authorList>
            <person name="Stepanauskas R."/>
        </authorList>
    </citation>
    <scope>NUCLEOTIDE SEQUENCE [LARGE SCALE GENOMIC DNA]</scope>
    <source>
        <strain evidence="15 16">PD1</strain>
    </source>
</reference>
<keyword evidence="3 9" id="KW-0597">Phosphoprotein</keyword>
<evidence type="ECO:0000256" key="6">
    <source>
        <dbReference type="ARBA" id="ARBA00022777"/>
    </source>
</evidence>
<sequence>MKRRWQVWVVAAVSIFVWAALTYAYFRAARQAIWDEIREHLMSVAQSVALSIDPEEHQRVYREGREDTPLYQKLTEQLQRFANALLPEVREKGPLLAQESIYTLVPSQGKTWHYVLDSGVPYDLNGDGEIDEDEDKAHLGEPCDVSEFPEMQRCYLEGKPTADKEFTEDKWSVWLSGYAPVKDKTGRVVAVVGVDFNVTTILEKEKRLRRTAWLVFAILSVFTILTALLFERIKQANDELREKAKALAQAKADWELTFDLIGVGVAVLDENFTVLQVNKALTQLLGKAEGEIIGEKCTEVLHPELSRSEVCPYERALRKGETVSHEIQLPDGRVWLVQARSDIVDGKLRRTVHSIQDVTAERRARKLLEQTERLVTIGQMAAGVAHEINNPLNAIVGMAELLCEDLEDEGAKRMAEHICEQALRIGRITKNLLTFARPRPQEFTPVDINEVIREVVEMKSYQLRSNNIAVVLNLTEPLPKVLGDKTQLQQVLLNLINNAEDAMSEQGGGTLSITTERGEGLVRLIVEDTGKGIPPELLPHIFDPFFTTKPVGKGTGLGLTIVYGIVTGHGGRIWAENRPEGGARFVVELPVALQPEIQSQTSAEKRKEQGGLVVKWRILVIDDEPSIAAVLKAMLSRDGHKVETVSDGAEAKRLLQERDYDVVLCDLKMPKIDGAQLFRWLKETKPSLASRFIVMTGDFLSTTTQKALQEWGVPVLHKPFRMDELKALIKRLPQ</sequence>
<evidence type="ECO:0000259" key="14">
    <source>
        <dbReference type="PROSITE" id="PS50112"/>
    </source>
</evidence>
<dbReference type="Proteomes" id="UP001204798">
    <property type="component" value="Unassembled WGS sequence"/>
</dbReference>
<dbReference type="SMART" id="SM00091">
    <property type="entry name" value="PAS"/>
    <property type="match status" value="1"/>
</dbReference>
<feature type="transmembrane region" description="Helical" evidence="11">
    <location>
        <begin position="6"/>
        <end position="26"/>
    </location>
</feature>
<evidence type="ECO:0000313" key="15">
    <source>
        <dbReference type="EMBL" id="MCS3918432.1"/>
    </source>
</evidence>
<keyword evidence="16" id="KW-1185">Reference proteome</keyword>
<keyword evidence="11" id="KW-0812">Transmembrane</keyword>
<evidence type="ECO:0000256" key="10">
    <source>
        <dbReference type="SAM" id="Coils"/>
    </source>
</evidence>
<keyword evidence="6" id="KW-0418">Kinase</keyword>
<evidence type="ECO:0000259" key="13">
    <source>
        <dbReference type="PROSITE" id="PS50110"/>
    </source>
</evidence>
<keyword evidence="11" id="KW-0472">Membrane</keyword>
<dbReference type="Pfam" id="PF02518">
    <property type="entry name" value="HATPase_c"/>
    <property type="match status" value="1"/>
</dbReference>
<dbReference type="SUPFAM" id="SSF55785">
    <property type="entry name" value="PYP-like sensor domain (PAS domain)"/>
    <property type="match status" value="1"/>
</dbReference>
<name>A0ABT2EKG4_9BACT</name>
<evidence type="ECO:0000256" key="5">
    <source>
        <dbReference type="ARBA" id="ARBA00022741"/>
    </source>
</evidence>
<feature type="domain" description="Response regulatory" evidence="13">
    <location>
        <begin position="617"/>
        <end position="733"/>
    </location>
</feature>
<feature type="domain" description="PAS" evidence="14">
    <location>
        <begin position="250"/>
        <end position="320"/>
    </location>
</feature>
<dbReference type="InterPro" id="IPR035965">
    <property type="entry name" value="PAS-like_dom_sf"/>
</dbReference>
<dbReference type="Gene3D" id="3.30.565.10">
    <property type="entry name" value="Histidine kinase-like ATPase, C-terminal domain"/>
    <property type="match status" value="1"/>
</dbReference>
<feature type="coiled-coil region" evidence="10">
    <location>
        <begin position="230"/>
        <end position="257"/>
    </location>
</feature>
<dbReference type="Gene3D" id="1.10.287.130">
    <property type="match status" value="1"/>
</dbReference>
<dbReference type="InterPro" id="IPR003661">
    <property type="entry name" value="HisK_dim/P_dom"/>
</dbReference>
<evidence type="ECO:0000256" key="7">
    <source>
        <dbReference type="ARBA" id="ARBA00022840"/>
    </source>
</evidence>
<protein>
    <recommendedName>
        <fullName evidence="2">histidine kinase</fullName>
        <ecNumber evidence="2">2.7.13.3</ecNumber>
    </recommendedName>
</protein>
<evidence type="ECO:0000256" key="4">
    <source>
        <dbReference type="ARBA" id="ARBA00022679"/>
    </source>
</evidence>
<dbReference type="PROSITE" id="PS50112">
    <property type="entry name" value="PAS"/>
    <property type="match status" value="1"/>
</dbReference>
<comment type="catalytic activity">
    <reaction evidence="1">
        <text>ATP + protein L-histidine = ADP + protein N-phospho-L-histidine.</text>
        <dbReference type="EC" id="2.7.13.3"/>
    </reaction>
</comment>
<dbReference type="SUPFAM" id="SSF52172">
    <property type="entry name" value="CheY-like"/>
    <property type="match status" value="1"/>
</dbReference>
<dbReference type="PANTHER" id="PTHR43065:SF10">
    <property type="entry name" value="PEROXIDE STRESS-ACTIVATED HISTIDINE KINASE MAK3"/>
    <property type="match status" value="1"/>
</dbReference>
<dbReference type="EC" id="2.7.13.3" evidence="2"/>
<evidence type="ECO:0000256" key="2">
    <source>
        <dbReference type="ARBA" id="ARBA00012438"/>
    </source>
</evidence>
<keyword evidence="7" id="KW-0067">ATP-binding</keyword>
<keyword evidence="11" id="KW-1133">Transmembrane helix</keyword>
<dbReference type="InterPro" id="IPR011006">
    <property type="entry name" value="CheY-like_superfamily"/>
</dbReference>
<evidence type="ECO:0000256" key="1">
    <source>
        <dbReference type="ARBA" id="ARBA00000085"/>
    </source>
</evidence>
<evidence type="ECO:0000256" key="8">
    <source>
        <dbReference type="ARBA" id="ARBA00023012"/>
    </source>
</evidence>
<dbReference type="NCBIfam" id="TIGR00229">
    <property type="entry name" value="sensory_box"/>
    <property type="match status" value="1"/>
</dbReference>
<gene>
    <name evidence="15" type="ORF">M2350_000829</name>
</gene>
<keyword evidence="8" id="KW-0902">Two-component regulatory system</keyword>
<feature type="modified residue" description="4-aspartylphosphate" evidence="9">
    <location>
        <position position="666"/>
    </location>
</feature>
<dbReference type="PRINTS" id="PR00344">
    <property type="entry name" value="BCTRLSENSOR"/>
</dbReference>
<dbReference type="InterPro" id="IPR003594">
    <property type="entry name" value="HATPase_dom"/>
</dbReference>
<dbReference type="SUPFAM" id="SSF55874">
    <property type="entry name" value="ATPase domain of HSP90 chaperone/DNA topoisomerase II/histidine kinase"/>
    <property type="match status" value="1"/>
</dbReference>
<comment type="caution">
    <text evidence="15">The sequence shown here is derived from an EMBL/GenBank/DDBJ whole genome shotgun (WGS) entry which is preliminary data.</text>
</comment>
<dbReference type="InterPro" id="IPR005467">
    <property type="entry name" value="His_kinase_dom"/>
</dbReference>
<dbReference type="EMBL" id="JANUCP010000001">
    <property type="protein sequence ID" value="MCS3918432.1"/>
    <property type="molecule type" value="Genomic_DNA"/>
</dbReference>
<dbReference type="SMART" id="SM00448">
    <property type="entry name" value="REC"/>
    <property type="match status" value="1"/>
</dbReference>
<keyword evidence="10" id="KW-0175">Coiled coil</keyword>
<dbReference type="Pfam" id="PF08448">
    <property type="entry name" value="PAS_4"/>
    <property type="match status" value="1"/>
</dbReference>
<keyword evidence="5" id="KW-0547">Nucleotide-binding</keyword>
<dbReference type="RefSeq" id="WP_259094204.1">
    <property type="nucleotide sequence ID" value="NZ_CP130454.1"/>
</dbReference>
<evidence type="ECO:0000256" key="9">
    <source>
        <dbReference type="PROSITE-ProRule" id="PRU00169"/>
    </source>
</evidence>
<accession>A0ABT2EKG4</accession>
<evidence type="ECO:0000259" key="12">
    <source>
        <dbReference type="PROSITE" id="PS50109"/>
    </source>
</evidence>
<dbReference type="Gene3D" id="3.40.50.2300">
    <property type="match status" value="1"/>
</dbReference>
<dbReference type="PROSITE" id="PS50109">
    <property type="entry name" value="HIS_KIN"/>
    <property type="match status" value="1"/>
</dbReference>
<evidence type="ECO:0000256" key="3">
    <source>
        <dbReference type="ARBA" id="ARBA00022553"/>
    </source>
</evidence>
<organism evidence="15 16">
    <name type="scientific">Candidatus Fervidibacter sacchari</name>
    <dbReference type="NCBI Taxonomy" id="1448929"/>
    <lineage>
        <taxon>Bacteria</taxon>
        <taxon>Candidatus Fervidibacterota</taxon>
        <taxon>Candidatus Fervidibacter</taxon>
    </lineage>
</organism>
<evidence type="ECO:0000313" key="16">
    <source>
        <dbReference type="Proteomes" id="UP001204798"/>
    </source>
</evidence>
<dbReference type="PROSITE" id="PS50110">
    <property type="entry name" value="RESPONSE_REGULATORY"/>
    <property type="match status" value="1"/>
</dbReference>
<dbReference type="CDD" id="cd00130">
    <property type="entry name" value="PAS"/>
    <property type="match status" value="1"/>
</dbReference>
<dbReference type="Pfam" id="PF00512">
    <property type="entry name" value="HisKA"/>
    <property type="match status" value="1"/>
</dbReference>
<dbReference type="Gene3D" id="3.30.450.20">
    <property type="entry name" value="PAS domain"/>
    <property type="match status" value="1"/>
</dbReference>
<dbReference type="InterPro" id="IPR036890">
    <property type="entry name" value="HATPase_C_sf"/>
</dbReference>
<dbReference type="PANTHER" id="PTHR43065">
    <property type="entry name" value="SENSOR HISTIDINE KINASE"/>
    <property type="match status" value="1"/>
</dbReference>
<feature type="domain" description="Histidine kinase" evidence="12">
    <location>
        <begin position="383"/>
        <end position="593"/>
    </location>
</feature>
<feature type="transmembrane region" description="Helical" evidence="11">
    <location>
        <begin position="211"/>
        <end position="230"/>
    </location>
</feature>
<dbReference type="InterPro" id="IPR004358">
    <property type="entry name" value="Sig_transdc_His_kin-like_C"/>
</dbReference>
<keyword evidence="4" id="KW-0808">Transferase</keyword>
<proteinExistence type="predicted"/>
<dbReference type="SMART" id="SM00387">
    <property type="entry name" value="HATPase_c"/>
    <property type="match status" value="1"/>
</dbReference>
<dbReference type="SMART" id="SM00388">
    <property type="entry name" value="HisKA"/>
    <property type="match status" value="1"/>
</dbReference>
<dbReference type="InterPro" id="IPR000014">
    <property type="entry name" value="PAS"/>
</dbReference>
<evidence type="ECO:0000256" key="11">
    <source>
        <dbReference type="SAM" id="Phobius"/>
    </source>
</evidence>
<dbReference type="InterPro" id="IPR001789">
    <property type="entry name" value="Sig_transdc_resp-reg_receiver"/>
</dbReference>